<dbReference type="Proteomes" id="UP000193411">
    <property type="component" value="Unassembled WGS sequence"/>
</dbReference>
<reference evidence="12 13" key="1">
    <citation type="submission" date="2016-07" db="EMBL/GenBank/DDBJ databases">
        <title>Pervasive Adenine N6-methylation of Active Genes in Fungi.</title>
        <authorList>
            <consortium name="DOE Joint Genome Institute"/>
            <person name="Mondo S.J."/>
            <person name="Dannebaum R.O."/>
            <person name="Kuo R.C."/>
            <person name="Labutti K."/>
            <person name="Haridas S."/>
            <person name="Kuo A."/>
            <person name="Salamov A."/>
            <person name="Ahrendt S.R."/>
            <person name="Lipzen A."/>
            <person name="Sullivan W."/>
            <person name="Andreopoulos W.B."/>
            <person name="Clum A."/>
            <person name="Lindquist E."/>
            <person name="Daum C."/>
            <person name="Ramamoorthy G.K."/>
            <person name="Gryganskyi A."/>
            <person name="Culley D."/>
            <person name="Magnuson J.K."/>
            <person name="James T.Y."/>
            <person name="O'Malley M.A."/>
            <person name="Stajich J.E."/>
            <person name="Spatafora J.W."/>
            <person name="Visel A."/>
            <person name="Grigoriev I.V."/>
        </authorList>
    </citation>
    <scope>NUCLEOTIDE SEQUENCE [LARGE SCALE GENOMIC DNA]</scope>
    <source>
        <strain evidence="12 13">PL171</strain>
    </source>
</reference>
<keyword evidence="13" id="KW-1185">Reference proteome</keyword>
<dbReference type="STRING" id="765915.A0A1Y2HSD7"/>
<keyword evidence="4" id="KW-0249">Electron transport</keyword>
<feature type="transmembrane region" description="Helical" evidence="8">
    <location>
        <begin position="325"/>
        <end position="343"/>
    </location>
</feature>
<evidence type="ECO:0008006" key="14">
    <source>
        <dbReference type="Google" id="ProtNLM"/>
    </source>
</evidence>
<dbReference type="InterPro" id="IPR045266">
    <property type="entry name" value="DOH_DOMON"/>
</dbReference>
<feature type="compositionally biased region" description="Low complexity" evidence="7">
    <location>
        <begin position="418"/>
        <end position="431"/>
    </location>
</feature>
<dbReference type="CDD" id="cd09631">
    <property type="entry name" value="DOMON_DOH"/>
    <property type="match status" value="1"/>
</dbReference>
<protein>
    <recommendedName>
        <fullName evidence="14">Cytochrome b561 domain-containing protein</fullName>
    </recommendedName>
</protein>
<gene>
    <name evidence="12" type="ORF">BCR44DRAFT_1512168</name>
</gene>
<dbReference type="GO" id="GO:0016020">
    <property type="term" value="C:membrane"/>
    <property type="evidence" value="ECO:0007669"/>
    <property type="project" value="UniProtKB-SubCell"/>
</dbReference>
<evidence type="ECO:0000256" key="4">
    <source>
        <dbReference type="ARBA" id="ARBA00022982"/>
    </source>
</evidence>
<accession>A0A1Y2HSD7</accession>
<dbReference type="Gene3D" id="2.60.40.1210">
    <property type="entry name" value="Cellobiose dehydrogenase, cytochrome domain"/>
    <property type="match status" value="1"/>
</dbReference>
<keyword evidence="9" id="KW-0732">Signal</keyword>
<proteinExistence type="predicted"/>
<evidence type="ECO:0000256" key="2">
    <source>
        <dbReference type="ARBA" id="ARBA00022448"/>
    </source>
</evidence>
<feature type="transmembrane region" description="Helical" evidence="8">
    <location>
        <begin position="349"/>
        <end position="368"/>
    </location>
</feature>
<feature type="compositionally biased region" description="Low complexity" evidence="7">
    <location>
        <begin position="518"/>
        <end position="541"/>
    </location>
</feature>
<dbReference type="Gene3D" id="1.20.120.1770">
    <property type="match status" value="1"/>
</dbReference>
<evidence type="ECO:0000256" key="5">
    <source>
        <dbReference type="ARBA" id="ARBA00022989"/>
    </source>
</evidence>
<dbReference type="PROSITE" id="PS50836">
    <property type="entry name" value="DOMON"/>
    <property type="match status" value="1"/>
</dbReference>
<dbReference type="SUPFAM" id="SSF49344">
    <property type="entry name" value="CBD9-like"/>
    <property type="match status" value="1"/>
</dbReference>
<dbReference type="OrthoDB" id="19261at2759"/>
<evidence type="ECO:0000256" key="9">
    <source>
        <dbReference type="SAM" id="SignalP"/>
    </source>
</evidence>
<name>A0A1Y2HSD7_9FUNG</name>
<evidence type="ECO:0000256" key="3">
    <source>
        <dbReference type="ARBA" id="ARBA00022692"/>
    </source>
</evidence>
<evidence type="ECO:0000259" key="10">
    <source>
        <dbReference type="PROSITE" id="PS50836"/>
    </source>
</evidence>
<keyword evidence="3 8" id="KW-0812">Transmembrane</keyword>
<feature type="signal peptide" evidence="9">
    <location>
        <begin position="1"/>
        <end position="28"/>
    </location>
</feature>
<feature type="compositionally biased region" description="Low complexity" evidence="7">
    <location>
        <begin position="560"/>
        <end position="595"/>
    </location>
</feature>
<dbReference type="PANTHER" id="PTHR47797">
    <property type="entry name" value="DEHYDROGENASE, PUTATIVE (AFU_ORTHOLOGUE AFUA_8G05805)-RELATED"/>
    <property type="match status" value="1"/>
</dbReference>
<dbReference type="SMART" id="SM00665">
    <property type="entry name" value="B561"/>
    <property type="match status" value="1"/>
</dbReference>
<evidence type="ECO:0000313" key="12">
    <source>
        <dbReference type="EMBL" id="ORZ36711.1"/>
    </source>
</evidence>
<dbReference type="InterPro" id="IPR005018">
    <property type="entry name" value="DOMON_domain"/>
</dbReference>
<comment type="subcellular location">
    <subcellularLocation>
        <location evidence="1">Membrane</location>
    </subcellularLocation>
</comment>
<feature type="compositionally biased region" description="Basic and acidic residues" evidence="7">
    <location>
        <begin position="387"/>
        <end position="398"/>
    </location>
</feature>
<evidence type="ECO:0000256" key="7">
    <source>
        <dbReference type="SAM" id="MobiDB-lite"/>
    </source>
</evidence>
<evidence type="ECO:0000256" key="6">
    <source>
        <dbReference type="ARBA" id="ARBA00023136"/>
    </source>
</evidence>
<feature type="transmembrane region" description="Helical" evidence="8">
    <location>
        <begin position="215"/>
        <end position="239"/>
    </location>
</feature>
<dbReference type="PROSITE" id="PS50939">
    <property type="entry name" value="CYTOCHROME_B561"/>
    <property type="match status" value="1"/>
</dbReference>
<evidence type="ECO:0000256" key="1">
    <source>
        <dbReference type="ARBA" id="ARBA00004370"/>
    </source>
</evidence>
<feature type="transmembrane region" description="Helical" evidence="8">
    <location>
        <begin position="285"/>
        <end position="305"/>
    </location>
</feature>
<dbReference type="InterPro" id="IPR006593">
    <property type="entry name" value="Cyt_b561/ferric_Rdtase_TM"/>
</dbReference>
<sequence length="595" mass="65062">MSTRRSVTVLLATLLLAFLAAFVPTAAARDTKCFNNNQLCLSPVRNGTNVDVVLQFSTLGWVAFGLAPNADMSAADVVVVWTRNGPEGILVNVSDRWSSGYNMPRADAVQDWNVIAAGKSPADNKFLVTIRRAITTSEPAVDLPFKDEEQQFIWALSTQPVEIENGKPQFNKHSEYGPFKMNMLKFDAASEPAGSGQGLGGNVQSDGTMSREKAVFIHGLCMAIAWGFLSYLAVFVARFMKTKLGAWWFRLHWGIMLVVAALSVTAVVILVMSPVGHSWFSSAHAIVGTLVFGAMWVQIIVGIVIDRMYEPARTFVPIRDKIHWAIGYILALGGPTAILLGLLHESAGMPLIGAYIATWVMFIALFAFGSYQLPKKVVDPVRTTPMSKEDHVSLDSLDRPSGSLHHRRRDSATNMGMGPSSSGTPSRPSRPLDLDLSGAPGGSNFGTGSSRGAPESMSPPRWNAPGSAASNANQFPPPRSPRWDQSQQDQFPPPRSPRWDDPGSGPRSPRGGYGQSGSGSRQQRNEYGAAPPAPQQAYYGGRSDSPPPRRGHSMERRADQQSYNQYQQYATQQPQYSSQQRQDQQQRYQQQGGRY</sequence>
<evidence type="ECO:0000313" key="13">
    <source>
        <dbReference type="Proteomes" id="UP000193411"/>
    </source>
</evidence>
<feature type="region of interest" description="Disordered" evidence="7">
    <location>
        <begin position="384"/>
        <end position="595"/>
    </location>
</feature>
<dbReference type="EMBL" id="MCFL01000015">
    <property type="protein sequence ID" value="ORZ36711.1"/>
    <property type="molecule type" value="Genomic_DNA"/>
</dbReference>
<feature type="chain" id="PRO_5012033727" description="Cytochrome b561 domain-containing protein" evidence="9">
    <location>
        <begin position="29"/>
        <end position="595"/>
    </location>
</feature>
<evidence type="ECO:0000259" key="11">
    <source>
        <dbReference type="PROSITE" id="PS50939"/>
    </source>
</evidence>
<dbReference type="Pfam" id="PF03188">
    <property type="entry name" value="Cytochrom_B561"/>
    <property type="match status" value="1"/>
</dbReference>
<organism evidence="12 13">
    <name type="scientific">Catenaria anguillulae PL171</name>
    <dbReference type="NCBI Taxonomy" id="765915"/>
    <lineage>
        <taxon>Eukaryota</taxon>
        <taxon>Fungi</taxon>
        <taxon>Fungi incertae sedis</taxon>
        <taxon>Blastocladiomycota</taxon>
        <taxon>Blastocladiomycetes</taxon>
        <taxon>Blastocladiales</taxon>
        <taxon>Catenariaceae</taxon>
        <taxon>Catenaria</taxon>
    </lineage>
</organism>
<keyword evidence="5 8" id="KW-1133">Transmembrane helix</keyword>
<feature type="domain" description="DOMON" evidence="10">
    <location>
        <begin position="35"/>
        <end position="157"/>
    </location>
</feature>
<dbReference type="Pfam" id="PF03351">
    <property type="entry name" value="DOMON"/>
    <property type="match status" value="1"/>
</dbReference>
<evidence type="ECO:0000256" key="8">
    <source>
        <dbReference type="SAM" id="Phobius"/>
    </source>
</evidence>
<dbReference type="PANTHER" id="PTHR47797:SF3">
    <property type="entry name" value="CYTOCHROME B561 DOMAIN-CONTAINING PROTEIN"/>
    <property type="match status" value="1"/>
</dbReference>
<dbReference type="SMART" id="SM00664">
    <property type="entry name" value="DoH"/>
    <property type="match status" value="1"/>
</dbReference>
<feature type="transmembrane region" description="Helical" evidence="8">
    <location>
        <begin position="251"/>
        <end position="273"/>
    </location>
</feature>
<feature type="domain" description="Cytochrome b561" evidence="11">
    <location>
        <begin position="185"/>
        <end position="377"/>
    </location>
</feature>
<keyword evidence="2" id="KW-0813">Transport</keyword>
<dbReference type="CDD" id="cd08760">
    <property type="entry name" value="Cyt_b561_FRRS1_like"/>
    <property type="match status" value="1"/>
</dbReference>
<keyword evidence="6 8" id="KW-0472">Membrane</keyword>
<dbReference type="AlphaFoldDB" id="A0A1Y2HSD7"/>
<comment type="caution">
    <text evidence="12">The sequence shown here is derived from an EMBL/GenBank/DDBJ whole genome shotgun (WGS) entry which is preliminary data.</text>
</comment>